<feature type="region of interest" description="Disordered" evidence="1">
    <location>
        <begin position="1"/>
        <end position="45"/>
    </location>
</feature>
<accession>M1DYH2</accession>
<name>M1DYH2_SOLTU</name>
<dbReference type="Gramene" id="PGSC0003DMT400096455">
    <property type="protein sequence ID" value="PGSC0003DMT400096455"/>
    <property type="gene ID" value="PGSC0003DMG400046026"/>
</dbReference>
<dbReference type="HOGENOM" id="CLU_2254959_0_0_1"/>
<dbReference type="PaxDb" id="4113-PGSC0003DMT400096455"/>
<keyword evidence="3" id="KW-1185">Reference proteome</keyword>
<organism evidence="2 3">
    <name type="scientific">Solanum tuberosum</name>
    <name type="common">Potato</name>
    <dbReference type="NCBI Taxonomy" id="4113"/>
    <lineage>
        <taxon>Eukaryota</taxon>
        <taxon>Viridiplantae</taxon>
        <taxon>Streptophyta</taxon>
        <taxon>Embryophyta</taxon>
        <taxon>Tracheophyta</taxon>
        <taxon>Spermatophyta</taxon>
        <taxon>Magnoliopsida</taxon>
        <taxon>eudicotyledons</taxon>
        <taxon>Gunneridae</taxon>
        <taxon>Pentapetalae</taxon>
        <taxon>asterids</taxon>
        <taxon>lamiids</taxon>
        <taxon>Solanales</taxon>
        <taxon>Solanaceae</taxon>
        <taxon>Solanoideae</taxon>
        <taxon>Solaneae</taxon>
        <taxon>Solanum</taxon>
    </lineage>
</organism>
<reference evidence="3" key="1">
    <citation type="journal article" date="2011" name="Nature">
        <title>Genome sequence and analysis of the tuber crop potato.</title>
        <authorList>
            <consortium name="The Potato Genome Sequencing Consortium"/>
        </authorList>
    </citation>
    <scope>NUCLEOTIDE SEQUENCE [LARGE SCALE GENOMIC DNA]</scope>
    <source>
        <strain evidence="3">cv. DM1-3 516 R44</strain>
    </source>
</reference>
<evidence type="ECO:0000313" key="3">
    <source>
        <dbReference type="Proteomes" id="UP000011115"/>
    </source>
</evidence>
<protein>
    <submittedName>
        <fullName evidence="2">Uncharacterized protein</fullName>
    </submittedName>
</protein>
<proteinExistence type="predicted"/>
<feature type="compositionally biased region" description="Basic and acidic residues" evidence="1">
    <location>
        <begin position="1"/>
        <end position="11"/>
    </location>
</feature>
<evidence type="ECO:0000256" key="1">
    <source>
        <dbReference type="SAM" id="MobiDB-lite"/>
    </source>
</evidence>
<reference evidence="2" key="2">
    <citation type="submission" date="2015-06" db="UniProtKB">
        <authorList>
            <consortium name="EnsemblPlants"/>
        </authorList>
    </citation>
    <scope>IDENTIFICATION</scope>
    <source>
        <strain evidence="2">DM1-3 516 R44</strain>
    </source>
</reference>
<evidence type="ECO:0000313" key="2">
    <source>
        <dbReference type="EnsemblPlants" id="PGSC0003DMT400096455"/>
    </source>
</evidence>
<dbReference type="Proteomes" id="UP000011115">
    <property type="component" value="Unassembled WGS sequence"/>
</dbReference>
<dbReference type="InParanoid" id="M1DYH2"/>
<dbReference type="EnsemblPlants" id="PGSC0003DMT400096455">
    <property type="protein sequence ID" value="PGSC0003DMT400096455"/>
    <property type="gene ID" value="PGSC0003DMG400046026"/>
</dbReference>
<dbReference type="AlphaFoldDB" id="M1DYH2"/>
<sequence length="104" mass="11911">MEIRDGVEFNKGKMILPFSGQRTRDANRGTTTSPPQRDSDDSDEQRHIDWASRFWAETLLDCAASGQFSGLLDAIHSRTGFGFYSGLHDLLRLWVFRTGFDRNR</sequence>